<name>A0AAV5WQ29_9BILA</name>
<dbReference type="EMBL" id="BTSY01000006">
    <property type="protein sequence ID" value="GMT32723.1"/>
    <property type="molecule type" value="Genomic_DNA"/>
</dbReference>
<protein>
    <submittedName>
        <fullName evidence="2">Uncharacterized protein</fullName>
    </submittedName>
</protein>
<feature type="compositionally biased region" description="Basic and acidic residues" evidence="1">
    <location>
        <begin position="259"/>
        <end position="272"/>
    </location>
</feature>
<dbReference type="Proteomes" id="UP001432322">
    <property type="component" value="Unassembled WGS sequence"/>
</dbReference>
<comment type="caution">
    <text evidence="2">The sequence shown here is derived from an EMBL/GenBank/DDBJ whole genome shotgun (WGS) entry which is preliminary data.</text>
</comment>
<feature type="non-terminal residue" evidence="2">
    <location>
        <position position="1"/>
    </location>
</feature>
<feature type="non-terminal residue" evidence="2">
    <location>
        <position position="272"/>
    </location>
</feature>
<evidence type="ECO:0000313" key="3">
    <source>
        <dbReference type="Proteomes" id="UP001432322"/>
    </source>
</evidence>
<feature type="region of interest" description="Disordered" evidence="1">
    <location>
        <begin position="243"/>
        <end position="272"/>
    </location>
</feature>
<accession>A0AAV5WQ29</accession>
<proteinExistence type="predicted"/>
<evidence type="ECO:0000313" key="2">
    <source>
        <dbReference type="EMBL" id="GMT32723.1"/>
    </source>
</evidence>
<gene>
    <name evidence="2" type="ORF">PFISCL1PPCAC_24020</name>
</gene>
<keyword evidence="3" id="KW-1185">Reference proteome</keyword>
<evidence type="ECO:0000256" key="1">
    <source>
        <dbReference type="SAM" id="MobiDB-lite"/>
    </source>
</evidence>
<sequence length="272" mass="30880">LSQFVKSAFLAHSLKLGEDYVVRSRRHFGVLSLEVRLKTRFNVEHGLLQFLELRHGCSLTSYKVPHRESHVSDLLESYGGVRMVQRENYFRTSTCSQKVRMNVIALRSPQRPLFICQSDIGFPFYISNTVEKLSGHLVIVVCPTIDTLKNTVALLSAVDSVVVRICESPLGVTQEIKKNFDERTMVVCTTTAYFEVELDIPRTTAHFKLLVGTHTEESVCRKKACELANLSEIEDIYVIKNSNNSQRSKSQSSSIMDWVKSKFNGDKNDDPE</sequence>
<reference evidence="2" key="1">
    <citation type="submission" date="2023-10" db="EMBL/GenBank/DDBJ databases">
        <title>Genome assembly of Pristionchus species.</title>
        <authorList>
            <person name="Yoshida K."/>
            <person name="Sommer R.J."/>
        </authorList>
    </citation>
    <scope>NUCLEOTIDE SEQUENCE</scope>
    <source>
        <strain evidence="2">RS5133</strain>
    </source>
</reference>
<dbReference type="AlphaFoldDB" id="A0AAV5WQ29"/>
<feature type="compositionally biased region" description="Low complexity" evidence="1">
    <location>
        <begin position="243"/>
        <end position="254"/>
    </location>
</feature>
<organism evidence="2 3">
    <name type="scientific">Pristionchus fissidentatus</name>
    <dbReference type="NCBI Taxonomy" id="1538716"/>
    <lineage>
        <taxon>Eukaryota</taxon>
        <taxon>Metazoa</taxon>
        <taxon>Ecdysozoa</taxon>
        <taxon>Nematoda</taxon>
        <taxon>Chromadorea</taxon>
        <taxon>Rhabditida</taxon>
        <taxon>Rhabditina</taxon>
        <taxon>Diplogasteromorpha</taxon>
        <taxon>Diplogasteroidea</taxon>
        <taxon>Neodiplogasteridae</taxon>
        <taxon>Pristionchus</taxon>
    </lineage>
</organism>